<dbReference type="SMART" id="SM00724">
    <property type="entry name" value="TLC"/>
    <property type="match status" value="1"/>
</dbReference>
<dbReference type="FunCoup" id="T1G3D9">
    <property type="interactions" value="257"/>
</dbReference>
<feature type="transmembrane region" description="Helical" evidence="11">
    <location>
        <begin position="167"/>
        <end position="191"/>
    </location>
</feature>
<feature type="compositionally biased region" description="Basic residues" evidence="10">
    <location>
        <begin position="368"/>
        <end position="379"/>
    </location>
</feature>
<keyword evidence="5 8" id="KW-0653">Protein transport</keyword>
<evidence type="ECO:0000256" key="9">
    <source>
        <dbReference type="PROSITE-ProRule" id="PRU00205"/>
    </source>
</evidence>
<keyword evidence="15" id="KW-1185">Reference proteome</keyword>
<dbReference type="Pfam" id="PF03798">
    <property type="entry name" value="TRAM_LAG1_CLN8"/>
    <property type="match status" value="1"/>
</dbReference>
<dbReference type="KEGG" id="hro:HELRODRAFT_78636"/>
<dbReference type="eggNOG" id="KOG1608">
    <property type="taxonomic scope" value="Eukaryota"/>
</dbReference>
<feature type="transmembrane region" description="Helical" evidence="11">
    <location>
        <begin position="203"/>
        <end position="220"/>
    </location>
</feature>
<dbReference type="OrthoDB" id="3053196at2759"/>
<dbReference type="PANTHER" id="PTHR12371">
    <property type="entry name" value="TRANSLOCATION ASSOCIATED MEMBRANE PROTEIN"/>
    <property type="match status" value="1"/>
</dbReference>
<evidence type="ECO:0000256" key="2">
    <source>
        <dbReference type="ARBA" id="ARBA00005999"/>
    </source>
</evidence>
<reference evidence="13 15" key="2">
    <citation type="journal article" date="2013" name="Nature">
        <title>Insights into bilaterian evolution from three spiralian genomes.</title>
        <authorList>
            <person name="Simakov O."/>
            <person name="Marletaz F."/>
            <person name="Cho S.J."/>
            <person name="Edsinger-Gonzales E."/>
            <person name="Havlak P."/>
            <person name="Hellsten U."/>
            <person name="Kuo D.H."/>
            <person name="Larsson T."/>
            <person name="Lv J."/>
            <person name="Arendt D."/>
            <person name="Savage R."/>
            <person name="Osoegawa K."/>
            <person name="de Jong P."/>
            <person name="Grimwood J."/>
            <person name="Chapman J.A."/>
            <person name="Shapiro H."/>
            <person name="Aerts A."/>
            <person name="Otillar R.P."/>
            <person name="Terry A.Y."/>
            <person name="Boore J.L."/>
            <person name="Grigoriev I.V."/>
            <person name="Lindberg D.R."/>
            <person name="Seaver E.C."/>
            <person name="Weisblat D.A."/>
            <person name="Putnam N.H."/>
            <person name="Rokhsar D.S."/>
        </authorList>
    </citation>
    <scope>NUCLEOTIDE SEQUENCE</scope>
</reference>
<reference evidence="15" key="1">
    <citation type="submission" date="2012-12" db="EMBL/GenBank/DDBJ databases">
        <authorList>
            <person name="Hellsten U."/>
            <person name="Grimwood J."/>
            <person name="Chapman J.A."/>
            <person name="Shapiro H."/>
            <person name="Aerts A."/>
            <person name="Otillar R.P."/>
            <person name="Terry A.Y."/>
            <person name="Boore J.L."/>
            <person name="Simakov O."/>
            <person name="Marletaz F."/>
            <person name="Cho S.-J."/>
            <person name="Edsinger-Gonzales E."/>
            <person name="Havlak P."/>
            <person name="Kuo D.-H."/>
            <person name="Larsson T."/>
            <person name="Lv J."/>
            <person name="Arendt D."/>
            <person name="Savage R."/>
            <person name="Osoegawa K."/>
            <person name="de Jong P."/>
            <person name="Lindberg D.R."/>
            <person name="Seaver E.C."/>
            <person name="Weisblat D.A."/>
            <person name="Putnam N.H."/>
            <person name="Grigoriev I.V."/>
            <person name="Rokhsar D.S."/>
        </authorList>
    </citation>
    <scope>NUCLEOTIDE SEQUENCE</scope>
</reference>
<evidence type="ECO:0000313" key="14">
    <source>
        <dbReference type="EnsemblMetazoa" id="HelroP78636"/>
    </source>
</evidence>
<dbReference type="GeneID" id="20215587"/>
<dbReference type="OMA" id="HYICLYT"/>
<sequence>MVPPIARGKKNAKNPPIFSHEFIIQNHGDIVSCLAMIAVSGLFFESSSPLAIVFIALQHNVTLNVDKIPPLLPPHSLTYTNGLKDIFTIFFYTLICIVAHAVIQEYILDKLNRRMHLSKLKHSKFNESGQLLVFYAASAVTGYYILIKEDYLSRISGLWDAYPHLYMSFWVKLYFILQISHWVHCYPELYFQKVKKEEIVQRLQYYTIYLTFITVCYILNLSLLGLLLLTIHYTAEFLFHLSRLLYFAEKESLANSGFKVWNVAFVVTRLATITLSILTLWYGLSKTSVHVVDWSTGNFNTFFIRVNCLVALFLLQAYIMWNFITFHLRRFREKKDISPQSQSAGTASGKKQAPSSSSSSSPVPGSGKKQKKKGCCCCC</sequence>
<evidence type="ECO:0000256" key="5">
    <source>
        <dbReference type="ARBA" id="ARBA00022927"/>
    </source>
</evidence>
<feature type="transmembrane region" description="Helical" evidence="11">
    <location>
        <begin position="86"/>
        <end position="108"/>
    </location>
</feature>
<reference evidence="14" key="3">
    <citation type="submission" date="2015-06" db="UniProtKB">
        <authorList>
            <consortium name="EnsemblMetazoa"/>
        </authorList>
    </citation>
    <scope>IDENTIFICATION</scope>
</reference>
<keyword evidence="7 9" id="KW-0472">Membrane</keyword>
<keyword evidence="8" id="KW-0811">Translocation</keyword>
<evidence type="ECO:0000256" key="8">
    <source>
        <dbReference type="PIRNR" id="PIRNR005449"/>
    </source>
</evidence>
<evidence type="ECO:0000313" key="15">
    <source>
        <dbReference type="Proteomes" id="UP000015101"/>
    </source>
</evidence>
<dbReference type="CTD" id="20215587"/>
<evidence type="ECO:0000256" key="4">
    <source>
        <dbReference type="ARBA" id="ARBA00022692"/>
    </source>
</evidence>
<dbReference type="GO" id="GO:0045048">
    <property type="term" value="P:protein insertion into ER membrane"/>
    <property type="evidence" value="ECO:0000318"/>
    <property type="project" value="GO_Central"/>
</dbReference>
<keyword evidence="4 9" id="KW-0812">Transmembrane</keyword>
<dbReference type="STRING" id="6412.T1G3D9"/>
<dbReference type="EnsemblMetazoa" id="HelroT78636">
    <property type="protein sequence ID" value="HelroP78636"/>
    <property type="gene ID" value="HelroG78636"/>
</dbReference>
<feature type="transmembrane region" description="Helical" evidence="11">
    <location>
        <begin position="302"/>
        <end position="324"/>
    </location>
</feature>
<dbReference type="HOGENOM" id="CLU_062830_0_0_1"/>
<evidence type="ECO:0000256" key="11">
    <source>
        <dbReference type="SAM" id="Phobius"/>
    </source>
</evidence>
<evidence type="ECO:0000256" key="7">
    <source>
        <dbReference type="ARBA" id="ARBA00023136"/>
    </source>
</evidence>
<dbReference type="GO" id="GO:0006616">
    <property type="term" value="P:SRP-dependent cotranslational protein targeting to membrane, translocation"/>
    <property type="evidence" value="ECO:0007669"/>
    <property type="project" value="InterPro"/>
</dbReference>
<dbReference type="PIRSF" id="PIRSF005449">
    <property type="entry name" value="Translocation_assoc_membrane"/>
    <property type="match status" value="1"/>
</dbReference>
<feature type="transmembrane region" description="Helical" evidence="11">
    <location>
        <begin position="226"/>
        <end position="248"/>
    </location>
</feature>
<name>T1G3D9_HELRO</name>
<dbReference type="PANTHER" id="PTHR12371:SF11">
    <property type="entry name" value="TRANSLOCATING CHAIN-ASSOCIATED MEMBRANE PROTEIN"/>
    <property type="match status" value="1"/>
</dbReference>
<feature type="domain" description="TLC" evidence="12">
    <location>
        <begin position="123"/>
        <end position="334"/>
    </location>
</feature>
<keyword evidence="6 11" id="KW-1133">Transmembrane helix</keyword>
<evidence type="ECO:0000256" key="1">
    <source>
        <dbReference type="ARBA" id="ARBA00004141"/>
    </source>
</evidence>
<dbReference type="PROSITE" id="PS50922">
    <property type="entry name" value="TLC"/>
    <property type="match status" value="1"/>
</dbReference>
<organism evidence="14 15">
    <name type="scientific">Helobdella robusta</name>
    <name type="common">Californian leech</name>
    <dbReference type="NCBI Taxonomy" id="6412"/>
    <lineage>
        <taxon>Eukaryota</taxon>
        <taxon>Metazoa</taxon>
        <taxon>Spiralia</taxon>
        <taxon>Lophotrochozoa</taxon>
        <taxon>Annelida</taxon>
        <taxon>Clitellata</taxon>
        <taxon>Hirudinea</taxon>
        <taxon>Rhynchobdellida</taxon>
        <taxon>Glossiphoniidae</taxon>
        <taxon>Helobdella</taxon>
    </lineage>
</organism>
<gene>
    <name evidence="14" type="primary">20215587</name>
    <name evidence="13" type="ORF">HELRODRAFT_78636</name>
</gene>
<dbReference type="AlphaFoldDB" id="T1G3D9"/>
<dbReference type="InParanoid" id="T1G3D9"/>
<feature type="transmembrane region" description="Helical" evidence="11">
    <location>
        <begin position="30"/>
        <end position="57"/>
    </location>
</feature>
<evidence type="ECO:0000256" key="3">
    <source>
        <dbReference type="ARBA" id="ARBA00022448"/>
    </source>
</evidence>
<dbReference type="GO" id="GO:0005789">
    <property type="term" value="C:endoplasmic reticulum membrane"/>
    <property type="evidence" value="ECO:0000318"/>
    <property type="project" value="GO_Central"/>
</dbReference>
<evidence type="ECO:0000259" key="12">
    <source>
        <dbReference type="PROSITE" id="PS50922"/>
    </source>
</evidence>
<feature type="transmembrane region" description="Helical" evidence="11">
    <location>
        <begin position="129"/>
        <end position="147"/>
    </location>
</feature>
<proteinExistence type="inferred from homology"/>
<dbReference type="RefSeq" id="XP_009017162.1">
    <property type="nucleotide sequence ID" value="XM_009018914.1"/>
</dbReference>
<comment type="subcellular location">
    <subcellularLocation>
        <location evidence="1">Membrane</location>
        <topology evidence="1">Multi-pass membrane protein</topology>
    </subcellularLocation>
</comment>
<protein>
    <recommendedName>
        <fullName evidence="8">Translocating chain-associated membrane protein</fullName>
    </recommendedName>
</protein>
<dbReference type="InterPro" id="IPR006634">
    <property type="entry name" value="TLC-dom"/>
</dbReference>
<evidence type="ECO:0000256" key="6">
    <source>
        <dbReference type="ARBA" id="ARBA00022989"/>
    </source>
</evidence>
<dbReference type="EMBL" id="KB096457">
    <property type="protein sequence ID" value="ESO04583.1"/>
    <property type="molecule type" value="Genomic_DNA"/>
</dbReference>
<dbReference type="EMBL" id="AMQM01004127">
    <property type="status" value="NOT_ANNOTATED_CDS"/>
    <property type="molecule type" value="Genomic_DNA"/>
</dbReference>
<dbReference type="InterPro" id="IPR016447">
    <property type="entry name" value="Translocation_assoc_membrane"/>
</dbReference>
<evidence type="ECO:0000256" key="10">
    <source>
        <dbReference type="SAM" id="MobiDB-lite"/>
    </source>
</evidence>
<dbReference type="Proteomes" id="UP000015101">
    <property type="component" value="Unassembled WGS sequence"/>
</dbReference>
<comment type="similarity">
    <text evidence="2 8">Belongs to the TRAM family.</text>
</comment>
<feature type="region of interest" description="Disordered" evidence="10">
    <location>
        <begin position="337"/>
        <end position="379"/>
    </location>
</feature>
<accession>T1G3D9</accession>
<keyword evidence="3 8" id="KW-0813">Transport</keyword>
<feature type="transmembrane region" description="Helical" evidence="11">
    <location>
        <begin position="260"/>
        <end position="282"/>
    </location>
</feature>
<feature type="compositionally biased region" description="Low complexity" evidence="10">
    <location>
        <begin position="347"/>
        <end position="367"/>
    </location>
</feature>
<evidence type="ECO:0000313" key="13">
    <source>
        <dbReference type="EMBL" id="ESO04583.1"/>
    </source>
</evidence>